<dbReference type="CDD" id="cd07207">
    <property type="entry name" value="Pat_ExoU_VipD_like"/>
    <property type="match status" value="1"/>
</dbReference>
<dbReference type="SUPFAM" id="SSF52151">
    <property type="entry name" value="FabD/lysophospholipase-like"/>
    <property type="match status" value="1"/>
</dbReference>
<evidence type="ECO:0000259" key="4">
    <source>
        <dbReference type="PROSITE" id="PS51635"/>
    </source>
</evidence>
<feature type="short sequence motif" description="GXSXG" evidence="2">
    <location>
        <begin position="44"/>
        <end position="48"/>
    </location>
</feature>
<evidence type="ECO:0000256" key="2">
    <source>
        <dbReference type="PROSITE-ProRule" id="PRU01161"/>
    </source>
</evidence>
<dbReference type="PANTHER" id="PTHR46394:SF1">
    <property type="entry name" value="PNPLA DOMAIN-CONTAINING PROTEIN"/>
    <property type="match status" value="1"/>
</dbReference>
<keyword evidence="1 2" id="KW-0443">Lipid metabolism</keyword>
<dbReference type="EMBL" id="PFEF01000006">
    <property type="protein sequence ID" value="PJE64401.1"/>
    <property type="molecule type" value="Genomic_DNA"/>
</dbReference>
<organism evidence="5 6">
    <name type="scientific">Candidatus Ryanbacteria bacterium CG10_big_fil_rev_8_21_14_0_10_43_42</name>
    <dbReference type="NCBI Taxonomy" id="1974864"/>
    <lineage>
        <taxon>Bacteria</taxon>
        <taxon>Candidatus Ryaniibacteriota</taxon>
    </lineage>
</organism>
<dbReference type="Proteomes" id="UP000229098">
    <property type="component" value="Unassembled WGS sequence"/>
</dbReference>
<evidence type="ECO:0000256" key="3">
    <source>
        <dbReference type="SAM" id="MobiDB-lite"/>
    </source>
</evidence>
<evidence type="ECO:0000256" key="1">
    <source>
        <dbReference type="ARBA" id="ARBA00023098"/>
    </source>
</evidence>
<feature type="domain" description="PNPLA" evidence="4">
    <location>
        <begin position="13"/>
        <end position="215"/>
    </location>
</feature>
<evidence type="ECO:0000313" key="6">
    <source>
        <dbReference type="Proteomes" id="UP000229098"/>
    </source>
</evidence>
<gene>
    <name evidence="5" type="ORF">COU90_03060</name>
</gene>
<evidence type="ECO:0000313" key="5">
    <source>
        <dbReference type="EMBL" id="PJE64401.1"/>
    </source>
</evidence>
<feature type="active site" description="Proton acceptor" evidence="2">
    <location>
        <position position="202"/>
    </location>
</feature>
<accession>A0A2M8KWX2</accession>
<feature type="short sequence motif" description="DGA/G" evidence="2">
    <location>
        <begin position="202"/>
        <end position="204"/>
    </location>
</feature>
<feature type="short sequence motif" description="GXGXXG" evidence="2">
    <location>
        <begin position="17"/>
        <end position="22"/>
    </location>
</feature>
<reference evidence="6" key="1">
    <citation type="submission" date="2017-09" db="EMBL/GenBank/DDBJ databases">
        <title>Depth-based differentiation of microbial function through sediment-hosted aquifers and enrichment of novel symbionts in the deep terrestrial subsurface.</title>
        <authorList>
            <person name="Probst A.J."/>
            <person name="Ladd B."/>
            <person name="Jarett J.K."/>
            <person name="Geller-Mcgrath D.E."/>
            <person name="Sieber C.M.K."/>
            <person name="Emerson J.B."/>
            <person name="Anantharaman K."/>
            <person name="Thomas B.C."/>
            <person name="Malmstrom R."/>
            <person name="Stieglmeier M."/>
            <person name="Klingl A."/>
            <person name="Woyke T."/>
            <person name="Ryan C.M."/>
            <person name="Banfield J.F."/>
        </authorList>
    </citation>
    <scope>NUCLEOTIDE SEQUENCE [LARGE SCALE GENOMIC DNA]</scope>
</reference>
<feature type="region of interest" description="Disordered" evidence="3">
    <location>
        <begin position="318"/>
        <end position="338"/>
    </location>
</feature>
<dbReference type="InterPro" id="IPR016035">
    <property type="entry name" value="Acyl_Trfase/lysoPLipase"/>
</dbReference>
<dbReference type="GO" id="GO:0016787">
    <property type="term" value="F:hydrolase activity"/>
    <property type="evidence" value="ECO:0007669"/>
    <property type="project" value="UniProtKB-UniRule"/>
</dbReference>
<dbReference type="PANTHER" id="PTHR46394">
    <property type="entry name" value="ANNEXIN"/>
    <property type="match status" value="1"/>
</dbReference>
<comment type="caution">
    <text evidence="5">The sequence shown here is derived from an EMBL/GenBank/DDBJ whole genome shotgun (WGS) entry which is preliminary data.</text>
</comment>
<dbReference type="GO" id="GO:0016042">
    <property type="term" value="P:lipid catabolic process"/>
    <property type="evidence" value="ECO:0007669"/>
    <property type="project" value="UniProtKB-UniRule"/>
</dbReference>
<dbReference type="Gene3D" id="3.40.1090.10">
    <property type="entry name" value="Cytosolic phospholipase A2 catalytic domain"/>
    <property type="match status" value="2"/>
</dbReference>
<feature type="active site" description="Nucleophile" evidence="2">
    <location>
        <position position="46"/>
    </location>
</feature>
<keyword evidence="2" id="KW-0378">Hydrolase</keyword>
<dbReference type="InterPro" id="IPR002641">
    <property type="entry name" value="PNPLA_dom"/>
</dbReference>
<sequence length="338" mass="37906">MESVKNTDKNIHAVFEGGGVKGTGLVGAVQVTEDHGYIFDRVAGTSAGAIIAALIAAGYTASEMKEIMFALDYRKFKDKGLGDSIPLVGPLASLLITKGIYEGDYFENWLRDLLLQKNIRTFKDLLIDENIKDSTYRYKLQVIASDVSRGRLITLPHDVSEYGFVPNDFDVARAVRMSMSIPFFYKPVIMKNAKGDASFIVDGGILSNYPVGIFDPVGNTSPLWPTFGYKLVEPDEYKPHNINGPVSLLAALFSTMMEAHDARYIKDTNFQRTIPIETLGVQTTDFDTTIEKKQELYESGKKAAEEFFQKWNFEEYNQKRGKGESRRQQVWKSKEEAG</sequence>
<dbReference type="PROSITE" id="PS51635">
    <property type="entry name" value="PNPLA"/>
    <property type="match status" value="1"/>
</dbReference>
<protein>
    <submittedName>
        <fullName evidence="5">Patatin</fullName>
    </submittedName>
</protein>
<dbReference type="InterPro" id="IPR052580">
    <property type="entry name" value="Lipid_Hydrolase"/>
</dbReference>
<name>A0A2M8KWX2_9BACT</name>
<keyword evidence="2" id="KW-0442">Lipid degradation</keyword>
<dbReference type="AlphaFoldDB" id="A0A2M8KWX2"/>
<proteinExistence type="predicted"/>
<dbReference type="Pfam" id="PF01734">
    <property type="entry name" value="Patatin"/>
    <property type="match status" value="1"/>
</dbReference>